<evidence type="ECO:0000313" key="3">
    <source>
        <dbReference type="Proteomes" id="UP001209803"/>
    </source>
</evidence>
<feature type="transmembrane region" description="Helical" evidence="1">
    <location>
        <begin position="66"/>
        <end position="94"/>
    </location>
</feature>
<organism evidence="2 3">
    <name type="scientific">Roseibium porphyridii</name>
    <dbReference type="NCBI Taxonomy" id="2866279"/>
    <lineage>
        <taxon>Bacteria</taxon>
        <taxon>Pseudomonadati</taxon>
        <taxon>Pseudomonadota</taxon>
        <taxon>Alphaproteobacteria</taxon>
        <taxon>Hyphomicrobiales</taxon>
        <taxon>Stappiaceae</taxon>
        <taxon>Roseibium</taxon>
    </lineage>
</organism>
<evidence type="ECO:0000313" key="2">
    <source>
        <dbReference type="EMBL" id="WFE92639.1"/>
    </source>
</evidence>
<sequence>MSDFEPRMDKWSSGSAVNSLGLQFRDSIENKGRTKRNRRRARKAAERHYRRMQSPFWRTIYAIKKFISICIALALLAAVGWFLFAIATPFIAVFS</sequence>
<keyword evidence="2" id="KW-0614">Plasmid</keyword>
<gene>
    <name evidence="2" type="ORF">K1718_27455</name>
</gene>
<protein>
    <submittedName>
        <fullName evidence="2">Uncharacterized protein</fullName>
    </submittedName>
</protein>
<evidence type="ECO:0000256" key="1">
    <source>
        <dbReference type="SAM" id="Phobius"/>
    </source>
</evidence>
<accession>A0ABY8FB36</accession>
<geneLocation type="plasmid" evidence="2 3">
    <name>unnamed2</name>
</geneLocation>
<keyword evidence="1" id="KW-1133">Transmembrane helix</keyword>
<keyword evidence="3" id="KW-1185">Reference proteome</keyword>
<reference evidence="2 3" key="1">
    <citation type="submission" date="2023-03" db="EMBL/GenBank/DDBJ databases">
        <title>Roseibium porphyridii sp. nov. and Roseibium rhodosorbium sp. nov. isolated from marine algae, Porphyridium cruentum and Rhodosorus marinus, respectively.</title>
        <authorList>
            <person name="Lee M.W."/>
            <person name="Choi B.J."/>
            <person name="Lee J.K."/>
            <person name="Choi D.G."/>
            <person name="Baek J.H."/>
            <person name="Bayburt H."/>
            <person name="Kim J.M."/>
            <person name="Han D.M."/>
            <person name="Kim K.H."/>
            <person name="Jeon C.O."/>
        </authorList>
    </citation>
    <scope>NUCLEOTIDE SEQUENCE [LARGE SCALE GENOMIC DNA]</scope>
    <source>
        <strain evidence="2 3">KMA01</strain>
        <plasmid evidence="2 3">unnamed2</plasmid>
    </source>
</reference>
<name>A0ABY8FB36_9HYPH</name>
<dbReference type="Proteomes" id="UP001209803">
    <property type="component" value="Plasmid unnamed2"/>
</dbReference>
<keyword evidence="1" id="KW-0472">Membrane</keyword>
<dbReference type="EMBL" id="CP120865">
    <property type="protein sequence ID" value="WFE92639.1"/>
    <property type="molecule type" value="Genomic_DNA"/>
</dbReference>
<dbReference type="RefSeq" id="WP_265684735.1">
    <property type="nucleotide sequence ID" value="NZ_CP120865.1"/>
</dbReference>
<keyword evidence="1" id="KW-0812">Transmembrane</keyword>
<proteinExistence type="predicted"/>